<comment type="caution">
    <text evidence="2">The sequence shown here is derived from an EMBL/GenBank/DDBJ whole genome shotgun (WGS) entry which is preliminary data.</text>
</comment>
<sequence>MLQRNLLYTGVTRGKRLVVLVGQPRAVAIAVRGVTGRRRWSKLQEWLADR</sequence>
<dbReference type="InterPro" id="IPR027785">
    <property type="entry name" value="UvrD-like_helicase_C"/>
</dbReference>
<evidence type="ECO:0000313" key="2">
    <source>
        <dbReference type="EMBL" id="MBK1661621.1"/>
    </source>
</evidence>
<dbReference type="EMBL" id="NRSG01000337">
    <property type="protein sequence ID" value="MBK1661621.1"/>
    <property type="molecule type" value="Genomic_DNA"/>
</dbReference>
<feature type="domain" description="UvrD-like helicase C-terminal" evidence="1">
    <location>
        <begin position="1"/>
        <end position="21"/>
    </location>
</feature>
<evidence type="ECO:0000259" key="1">
    <source>
        <dbReference type="Pfam" id="PF13538"/>
    </source>
</evidence>
<name>A0ABS1D4Z3_9PROT</name>
<organism evidence="2 3">
    <name type="scientific">Paracraurococcus ruber</name>
    <dbReference type="NCBI Taxonomy" id="77675"/>
    <lineage>
        <taxon>Bacteria</taxon>
        <taxon>Pseudomonadati</taxon>
        <taxon>Pseudomonadota</taxon>
        <taxon>Alphaproteobacteria</taxon>
        <taxon>Acetobacterales</taxon>
        <taxon>Roseomonadaceae</taxon>
        <taxon>Paracraurococcus</taxon>
    </lineage>
</organism>
<accession>A0ABS1D4Z3</accession>
<dbReference type="Pfam" id="PF13538">
    <property type="entry name" value="UvrD_C_2"/>
    <property type="match status" value="1"/>
</dbReference>
<proteinExistence type="predicted"/>
<gene>
    <name evidence="2" type="ORF">CKO45_25780</name>
</gene>
<evidence type="ECO:0000313" key="3">
    <source>
        <dbReference type="Proteomes" id="UP000697995"/>
    </source>
</evidence>
<keyword evidence="3" id="KW-1185">Reference proteome</keyword>
<protein>
    <submittedName>
        <fullName evidence="2">Heavy metal transporter</fullName>
    </submittedName>
</protein>
<dbReference type="Gene3D" id="3.40.50.300">
    <property type="entry name" value="P-loop containing nucleotide triphosphate hydrolases"/>
    <property type="match status" value="1"/>
</dbReference>
<dbReference type="InterPro" id="IPR027417">
    <property type="entry name" value="P-loop_NTPase"/>
</dbReference>
<reference evidence="2 3" key="1">
    <citation type="journal article" date="2020" name="Microorganisms">
        <title>Osmotic Adaptation and Compatible Solute Biosynthesis of Phototrophic Bacteria as Revealed from Genome Analyses.</title>
        <authorList>
            <person name="Imhoff J.F."/>
            <person name="Rahn T."/>
            <person name="Kunzel S."/>
            <person name="Keller A."/>
            <person name="Neulinger S.C."/>
        </authorList>
    </citation>
    <scope>NUCLEOTIDE SEQUENCE [LARGE SCALE GENOMIC DNA]</scope>
    <source>
        <strain evidence="2 3">DSM 15382</strain>
    </source>
</reference>
<dbReference type="Proteomes" id="UP000697995">
    <property type="component" value="Unassembled WGS sequence"/>
</dbReference>